<feature type="domain" description="EGF-like" evidence="2">
    <location>
        <begin position="228"/>
        <end position="269"/>
    </location>
</feature>
<dbReference type="PANTHER" id="PTHR24043:SF8">
    <property type="entry name" value="EGF-LIKE DOMAIN-CONTAINING PROTEIN"/>
    <property type="match status" value="1"/>
</dbReference>
<dbReference type="PANTHER" id="PTHR24043">
    <property type="entry name" value="SCAVENGER RECEPTOR CLASS F"/>
    <property type="match status" value="1"/>
</dbReference>
<dbReference type="InterPro" id="IPR042635">
    <property type="entry name" value="MEGF10/SREC1/2-like"/>
</dbReference>
<feature type="domain" description="EGF-like" evidence="2">
    <location>
        <begin position="271"/>
        <end position="300"/>
    </location>
</feature>
<dbReference type="AlphaFoldDB" id="K1PUZ9"/>
<feature type="domain" description="EGF-like" evidence="2">
    <location>
        <begin position="410"/>
        <end position="445"/>
    </location>
</feature>
<dbReference type="SUPFAM" id="SSF57184">
    <property type="entry name" value="Growth factor receptor domain"/>
    <property type="match status" value="1"/>
</dbReference>
<organism evidence="3">
    <name type="scientific">Magallana gigas</name>
    <name type="common">Pacific oyster</name>
    <name type="synonym">Crassostrea gigas</name>
    <dbReference type="NCBI Taxonomy" id="29159"/>
    <lineage>
        <taxon>Eukaryota</taxon>
        <taxon>Metazoa</taxon>
        <taxon>Spiralia</taxon>
        <taxon>Lophotrochozoa</taxon>
        <taxon>Mollusca</taxon>
        <taxon>Bivalvia</taxon>
        <taxon>Autobranchia</taxon>
        <taxon>Pteriomorphia</taxon>
        <taxon>Ostreida</taxon>
        <taxon>Ostreoidea</taxon>
        <taxon>Ostreidae</taxon>
        <taxon>Magallana</taxon>
    </lineage>
</organism>
<evidence type="ECO:0000313" key="3">
    <source>
        <dbReference type="EMBL" id="EKC20075.1"/>
    </source>
</evidence>
<reference evidence="3" key="1">
    <citation type="journal article" date="2012" name="Nature">
        <title>The oyster genome reveals stress adaptation and complexity of shell formation.</title>
        <authorList>
            <person name="Zhang G."/>
            <person name="Fang X."/>
            <person name="Guo X."/>
            <person name="Li L."/>
            <person name="Luo R."/>
            <person name="Xu F."/>
            <person name="Yang P."/>
            <person name="Zhang L."/>
            <person name="Wang X."/>
            <person name="Qi H."/>
            <person name="Xiong Z."/>
            <person name="Que H."/>
            <person name="Xie Y."/>
            <person name="Holland P.W."/>
            <person name="Paps J."/>
            <person name="Zhu Y."/>
            <person name="Wu F."/>
            <person name="Chen Y."/>
            <person name="Wang J."/>
            <person name="Peng C."/>
            <person name="Meng J."/>
            <person name="Yang L."/>
            <person name="Liu J."/>
            <person name="Wen B."/>
            <person name="Zhang N."/>
            <person name="Huang Z."/>
            <person name="Zhu Q."/>
            <person name="Feng Y."/>
            <person name="Mount A."/>
            <person name="Hedgecock D."/>
            <person name="Xu Z."/>
            <person name="Liu Y."/>
            <person name="Domazet-Loso T."/>
            <person name="Du Y."/>
            <person name="Sun X."/>
            <person name="Zhang S."/>
            <person name="Liu B."/>
            <person name="Cheng P."/>
            <person name="Jiang X."/>
            <person name="Li J."/>
            <person name="Fan D."/>
            <person name="Wang W."/>
            <person name="Fu W."/>
            <person name="Wang T."/>
            <person name="Wang B."/>
            <person name="Zhang J."/>
            <person name="Peng Z."/>
            <person name="Li Y."/>
            <person name="Li N."/>
            <person name="Wang J."/>
            <person name="Chen M."/>
            <person name="He Y."/>
            <person name="Tan F."/>
            <person name="Song X."/>
            <person name="Zheng Q."/>
            <person name="Huang R."/>
            <person name="Yang H."/>
            <person name="Du X."/>
            <person name="Chen L."/>
            <person name="Yang M."/>
            <person name="Gaffney P.M."/>
            <person name="Wang S."/>
            <person name="Luo L."/>
            <person name="She Z."/>
            <person name="Ming Y."/>
            <person name="Huang W."/>
            <person name="Zhang S."/>
            <person name="Huang B."/>
            <person name="Zhang Y."/>
            <person name="Qu T."/>
            <person name="Ni P."/>
            <person name="Miao G."/>
            <person name="Wang J."/>
            <person name="Wang Q."/>
            <person name="Steinberg C.E."/>
            <person name="Wang H."/>
            <person name="Li N."/>
            <person name="Qian L."/>
            <person name="Zhang G."/>
            <person name="Li Y."/>
            <person name="Yang H."/>
            <person name="Liu X."/>
            <person name="Wang J."/>
            <person name="Yin Y."/>
            <person name="Wang J."/>
        </authorList>
    </citation>
    <scope>NUCLEOTIDE SEQUENCE [LARGE SCALE GENOMIC DNA]</scope>
    <source>
        <strain evidence="3">05x7-T-G4-1.051#20</strain>
    </source>
</reference>
<feature type="domain" description="EGF-like" evidence="2">
    <location>
        <begin position="456"/>
        <end position="489"/>
    </location>
</feature>
<feature type="domain" description="EGF-like" evidence="2">
    <location>
        <begin position="311"/>
        <end position="346"/>
    </location>
</feature>
<dbReference type="SMART" id="SM00181">
    <property type="entry name" value="EGF"/>
    <property type="match status" value="7"/>
</dbReference>
<feature type="domain" description="EGF-like" evidence="2">
    <location>
        <begin position="357"/>
        <end position="392"/>
    </location>
</feature>
<accession>K1PUZ9</accession>
<keyword evidence="1" id="KW-0245">EGF-like domain</keyword>
<dbReference type="InterPro" id="IPR000742">
    <property type="entry name" value="EGF"/>
</dbReference>
<name>K1PUZ9_MAGGI</name>
<dbReference type="InParanoid" id="K1PUZ9"/>
<dbReference type="EMBL" id="JH817737">
    <property type="protein sequence ID" value="EKC20075.1"/>
    <property type="molecule type" value="Genomic_DNA"/>
</dbReference>
<evidence type="ECO:0000259" key="2">
    <source>
        <dbReference type="SMART" id="SM00181"/>
    </source>
</evidence>
<dbReference type="SUPFAM" id="SSF49785">
    <property type="entry name" value="Galactose-binding domain-like"/>
    <property type="match status" value="1"/>
</dbReference>
<dbReference type="HOGENOM" id="CLU_454362_0_0_1"/>
<dbReference type="Gene3D" id="2.170.300.10">
    <property type="entry name" value="Tie2 ligand-binding domain superfamily"/>
    <property type="match status" value="3"/>
</dbReference>
<gene>
    <name evidence="3" type="ORF">CGI_10006899</name>
</gene>
<dbReference type="GO" id="GO:0005044">
    <property type="term" value="F:scavenger receptor activity"/>
    <property type="evidence" value="ECO:0007669"/>
    <property type="project" value="InterPro"/>
</dbReference>
<evidence type="ECO:0000256" key="1">
    <source>
        <dbReference type="ARBA" id="ARBA00022536"/>
    </source>
</evidence>
<dbReference type="Gene3D" id="2.60.120.260">
    <property type="entry name" value="Galactose-binding domain-like"/>
    <property type="match status" value="1"/>
</dbReference>
<sequence>MSTGAYINIALHKPAYQLHPYQDAQYHASNAVDGLKSDMSVFGDECVESEGDQIAIWWVNLTSIQSIHHITIYFRTRDSDSGFRLFEADSFLGFSLYVSITPDIKQATLCFKDINFTKNTIPPVFNITCPVHGQYVIYRNERREDVSYPYDYSSSASNNLCEVEVYGCSRSGYFGQNCSIPCPDINCQNCHLETGNCQMCKPGFKGQRCELACDRGYFGTACNKTCGHCAELEQCSSINGSCLTGCDAGFLGETCDTPCPPGFFGQNCSDECNKTCKGCEHVKGLCTSGCHPGWKGEYCQEECDIRSFGADCIGTCGHCLDVQQCSRINGTCLTGCDAGFQGDFCKTPCDKGSYGLKCRETCGHCQDVAQCSNTNGTCLTGCKVGYRGDLCKRPCDEGTYACNKGRYGLGCKEMCGHCHDMDQCLNVNGTCATGCGPGYRGDLCKTPCQHGYFGEECAERCMETCAGCNNVNGLCDSGCLSGWFGYFCNKAACSREFIGNDSYEKCNNTLDIWNSGKLQTLAVHVYNERRECCSAVSMRIKWGCGKHGSPVVIWKLSFCLLFYKDWDTGYSPCRGGDIPETLWLGHSPSVGMLEQRSRGSK</sequence>
<proteinExistence type="predicted"/>
<protein>
    <submittedName>
        <fullName evidence="3">Multiple epidermal growth factor-like domains 10</fullName>
    </submittedName>
</protein>
<dbReference type="InterPro" id="IPR009030">
    <property type="entry name" value="Growth_fac_rcpt_cys_sf"/>
</dbReference>
<dbReference type="InterPro" id="IPR008979">
    <property type="entry name" value="Galactose-bd-like_sf"/>
</dbReference>
<feature type="domain" description="EGF-like" evidence="2">
    <location>
        <begin position="181"/>
        <end position="210"/>
    </location>
</feature>